<dbReference type="PROSITE" id="PS51898">
    <property type="entry name" value="TYR_RECOMBINASE"/>
    <property type="match status" value="1"/>
</dbReference>
<proteinExistence type="inferred from homology"/>
<evidence type="ECO:0000256" key="5">
    <source>
        <dbReference type="PROSITE-ProRule" id="PRU01248"/>
    </source>
</evidence>
<evidence type="ECO:0000313" key="8">
    <source>
        <dbReference type="EMBL" id="OHX12523.1"/>
    </source>
</evidence>
<feature type="domain" description="Core-binding (CB)" evidence="7">
    <location>
        <begin position="100"/>
        <end position="181"/>
    </location>
</feature>
<evidence type="ECO:0000256" key="2">
    <source>
        <dbReference type="ARBA" id="ARBA00022908"/>
    </source>
</evidence>
<dbReference type="Pfam" id="PF22022">
    <property type="entry name" value="Phage_int_M"/>
    <property type="match status" value="1"/>
</dbReference>
<gene>
    <name evidence="8" type="ORF">BI347_02645</name>
</gene>
<dbReference type="Pfam" id="PF13356">
    <property type="entry name" value="Arm-DNA-bind_3"/>
    <property type="match status" value="1"/>
</dbReference>
<reference evidence="8 9" key="1">
    <citation type="submission" date="2016-09" db="EMBL/GenBank/DDBJ databases">
        <title>Chromobacterium muskegensis sp. nov., an insecticidal bacterium isolated from Sphagnum bogs.</title>
        <authorList>
            <person name="Sparks M.E."/>
            <person name="Blackburn M.B."/>
            <person name="Gundersen-Rindal D.E."/>
            <person name="Mitchell A."/>
            <person name="Farrar R."/>
            <person name="Kuhar D."/>
        </authorList>
    </citation>
    <scope>NUCLEOTIDE SEQUENCE [LARGE SCALE GENOMIC DNA]</scope>
    <source>
        <strain evidence="8 9">37-2</strain>
    </source>
</reference>
<dbReference type="Pfam" id="PF00589">
    <property type="entry name" value="Phage_integrase"/>
    <property type="match status" value="1"/>
</dbReference>
<dbReference type="OrthoDB" id="9775880at2"/>
<comment type="caution">
    <text evidence="8">The sequence shown here is derived from an EMBL/GenBank/DDBJ whole genome shotgun (WGS) entry which is preliminary data.</text>
</comment>
<dbReference type="InterPro" id="IPR002104">
    <property type="entry name" value="Integrase_catalytic"/>
</dbReference>
<dbReference type="InterPro" id="IPR013762">
    <property type="entry name" value="Integrase-like_cat_sf"/>
</dbReference>
<evidence type="ECO:0000256" key="4">
    <source>
        <dbReference type="ARBA" id="ARBA00023172"/>
    </source>
</evidence>
<dbReference type="PANTHER" id="PTHR30629:SF2">
    <property type="entry name" value="PROPHAGE INTEGRASE INTS-RELATED"/>
    <property type="match status" value="1"/>
</dbReference>
<dbReference type="GO" id="GO:0015074">
    <property type="term" value="P:DNA integration"/>
    <property type="evidence" value="ECO:0007669"/>
    <property type="project" value="UniProtKB-KW"/>
</dbReference>
<accession>A0A1S1WYZ4</accession>
<evidence type="ECO:0000256" key="3">
    <source>
        <dbReference type="ARBA" id="ARBA00023125"/>
    </source>
</evidence>
<sequence length="397" mass="45438">MPLTDTAIRNAKPREDGKPAKLADGGSLFLWVMPNGAKYWRMAYRFDGKQKTLAFGVYPATSLKDAREKREAARKLLAAGTDPNAAKKEQKRERQLTVENSFEIVAREWYDKQLPRWTDDHAVRILDSLKADAFPDLGKLPVSQLTAPIILDTIRKIEKRGAVETAQRVLQRISAVIRYAIQTGRAVYNPATDLTGAIRAKKVEHRPALPRGELREFYRRLAAEPLYIPTRIAMHLLMLTFVRPGELRAARWEEFDEERAEWRIPAERMKMREPHLVPLSRQALELLKELRPLTGKSALLFPAVTDLKKPMSENTLGYAMGRMGYKGTATPHGFRALASTVLNEEGFDPDIIEKQLAHAERNKVRAAYHRAEYLEERRKMMQWYAEFLGRHQENGVA</sequence>
<dbReference type="SUPFAM" id="SSF56349">
    <property type="entry name" value="DNA breaking-rejoining enzymes"/>
    <property type="match status" value="1"/>
</dbReference>
<dbReference type="GO" id="GO:0003677">
    <property type="term" value="F:DNA binding"/>
    <property type="evidence" value="ECO:0007669"/>
    <property type="project" value="UniProtKB-UniRule"/>
</dbReference>
<evidence type="ECO:0000259" key="6">
    <source>
        <dbReference type="PROSITE" id="PS51898"/>
    </source>
</evidence>
<keyword evidence="4" id="KW-0233">DNA recombination</keyword>
<dbReference type="InterPro" id="IPR053876">
    <property type="entry name" value="Phage_int_M"/>
</dbReference>
<keyword evidence="3 5" id="KW-0238">DNA-binding</keyword>
<dbReference type="InterPro" id="IPR044068">
    <property type="entry name" value="CB"/>
</dbReference>
<name>A0A1S1WYZ4_9NEIS</name>
<dbReference type="Gene3D" id="1.10.150.130">
    <property type="match status" value="1"/>
</dbReference>
<evidence type="ECO:0000256" key="1">
    <source>
        <dbReference type="ARBA" id="ARBA00008857"/>
    </source>
</evidence>
<protein>
    <submittedName>
        <fullName evidence="8">Integrase</fullName>
    </submittedName>
</protein>
<dbReference type="CDD" id="cd00801">
    <property type="entry name" value="INT_P4_C"/>
    <property type="match status" value="1"/>
</dbReference>
<dbReference type="GO" id="GO:0006310">
    <property type="term" value="P:DNA recombination"/>
    <property type="evidence" value="ECO:0007669"/>
    <property type="project" value="UniProtKB-KW"/>
</dbReference>
<dbReference type="Gene3D" id="1.10.443.10">
    <property type="entry name" value="Intergrase catalytic core"/>
    <property type="match status" value="1"/>
</dbReference>
<dbReference type="InterPro" id="IPR050808">
    <property type="entry name" value="Phage_Integrase"/>
</dbReference>
<dbReference type="Proteomes" id="UP000180088">
    <property type="component" value="Unassembled WGS sequence"/>
</dbReference>
<comment type="similarity">
    <text evidence="1">Belongs to the 'phage' integrase family.</text>
</comment>
<dbReference type="InterPro" id="IPR010998">
    <property type="entry name" value="Integrase_recombinase_N"/>
</dbReference>
<keyword evidence="2" id="KW-0229">DNA integration</keyword>
<dbReference type="EMBL" id="MKCS01000001">
    <property type="protein sequence ID" value="OHX12523.1"/>
    <property type="molecule type" value="Genomic_DNA"/>
</dbReference>
<dbReference type="Gene3D" id="3.30.160.390">
    <property type="entry name" value="Integrase, DNA-binding domain"/>
    <property type="match status" value="1"/>
</dbReference>
<dbReference type="InterPro" id="IPR038488">
    <property type="entry name" value="Integrase_DNA-bd_sf"/>
</dbReference>
<dbReference type="PANTHER" id="PTHR30629">
    <property type="entry name" value="PROPHAGE INTEGRASE"/>
    <property type="match status" value="1"/>
</dbReference>
<dbReference type="STRING" id="1903179.BI347_02645"/>
<organism evidence="8 9">
    <name type="scientific">Chromobacterium sphagni</name>
    <dbReference type="NCBI Taxonomy" id="1903179"/>
    <lineage>
        <taxon>Bacteria</taxon>
        <taxon>Pseudomonadati</taxon>
        <taxon>Pseudomonadota</taxon>
        <taxon>Betaproteobacteria</taxon>
        <taxon>Neisseriales</taxon>
        <taxon>Chromobacteriaceae</taxon>
        <taxon>Chromobacterium</taxon>
    </lineage>
</organism>
<dbReference type="InterPro" id="IPR025166">
    <property type="entry name" value="Integrase_DNA_bind_dom"/>
</dbReference>
<evidence type="ECO:0000259" key="7">
    <source>
        <dbReference type="PROSITE" id="PS51900"/>
    </source>
</evidence>
<dbReference type="RefSeq" id="WP_071115237.1">
    <property type="nucleotide sequence ID" value="NZ_MKCS01000001.1"/>
</dbReference>
<feature type="domain" description="Tyr recombinase" evidence="6">
    <location>
        <begin position="204"/>
        <end position="382"/>
    </location>
</feature>
<evidence type="ECO:0000313" key="9">
    <source>
        <dbReference type="Proteomes" id="UP000180088"/>
    </source>
</evidence>
<dbReference type="PROSITE" id="PS51900">
    <property type="entry name" value="CB"/>
    <property type="match status" value="1"/>
</dbReference>
<dbReference type="AlphaFoldDB" id="A0A1S1WYZ4"/>
<dbReference type="InterPro" id="IPR011010">
    <property type="entry name" value="DNA_brk_join_enz"/>
</dbReference>